<sequence length="130" mass="15018">VITLPLNLQRITLYSRYIDWRIESAINSGKLPSPILAHVMEKHNKATNTFNLLAVHDIEYQKTIKQKQLEDTLAQPTSKNRMMAQSRPVVIGDACLHMATDEHNYITLKTSEANRLYKKDWDIKRIALNC</sequence>
<gene>
    <name evidence="1" type="ORF">B0T25DRAFT_450496</name>
</gene>
<name>A0AAJ0HJX7_9PEZI</name>
<reference evidence="1" key="1">
    <citation type="journal article" date="2023" name="Mol. Phylogenet. Evol.">
        <title>Genome-scale phylogeny and comparative genomics of the fungal order Sordariales.</title>
        <authorList>
            <person name="Hensen N."/>
            <person name="Bonometti L."/>
            <person name="Westerberg I."/>
            <person name="Brannstrom I.O."/>
            <person name="Guillou S."/>
            <person name="Cros-Aarteil S."/>
            <person name="Calhoun S."/>
            <person name="Haridas S."/>
            <person name="Kuo A."/>
            <person name="Mondo S."/>
            <person name="Pangilinan J."/>
            <person name="Riley R."/>
            <person name="LaButti K."/>
            <person name="Andreopoulos B."/>
            <person name="Lipzen A."/>
            <person name="Chen C."/>
            <person name="Yan M."/>
            <person name="Daum C."/>
            <person name="Ng V."/>
            <person name="Clum A."/>
            <person name="Steindorff A."/>
            <person name="Ohm R.A."/>
            <person name="Martin F."/>
            <person name="Silar P."/>
            <person name="Natvig D.O."/>
            <person name="Lalanne C."/>
            <person name="Gautier V."/>
            <person name="Ament-Velasquez S.L."/>
            <person name="Kruys A."/>
            <person name="Hutchinson M.I."/>
            <person name="Powell A.J."/>
            <person name="Barry K."/>
            <person name="Miller A.N."/>
            <person name="Grigoriev I.V."/>
            <person name="Debuchy R."/>
            <person name="Gladieux P."/>
            <person name="Hiltunen Thoren M."/>
            <person name="Johannesson H."/>
        </authorList>
    </citation>
    <scope>NUCLEOTIDE SEQUENCE</scope>
    <source>
        <strain evidence="1">CBS 955.72</strain>
    </source>
</reference>
<dbReference type="Proteomes" id="UP001275084">
    <property type="component" value="Unassembled WGS sequence"/>
</dbReference>
<feature type="non-terminal residue" evidence="1">
    <location>
        <position position="1"/>
    </location>
</feature>
<proteinExistence type="predicted"/>
<protein>
    <submittedName>
        <fullName evidence="1">Uncharacterized protein</fullName>
    </submittedName>
</protein>
<dbReference type="EMBL" id="JAUIQD010000003">
    <property type="protein sequence ID" value="KAK3356286.1"/>
    <property type="molecule type" value="Genomic_DNA"/>
</dbReference>
<comment type="caution">
    <text evidence="1">The sequence shown here is derived from an EMBL/GenBank/DDBJ whole genome shotgun (WGS) entry which is preliminary data.</text>
</comment>
<evidence type="ECO:0000313" key="2">
    <source>
        <dbReference type="Proteomes" id="UP001275084"/>
    </source>
</evidence>
<accession>A0AAJ0HJX7</accession>
<dbReference type="AlphaFoldDB" id="A0AAJ0HJX7"/>
<keyword evidence="2" id="KW-1185">Reference proteome</keyword>
<evidence type="ECO:0000313" key="1">
    <source>
        <dbReference type="EMBL" id="KAK3356286.1"/>
    </source>
</evidence>
<organism evidence="1 2">
    <name type="scientific">Lasiosphaeria hispida</name>
    <dbReference type="NCBI Taxonomy" id="260671"/>
    <lineage>
        <taxon>Eukaryota</taxon>
        <taxon>Fungi</taxon>
        <taxon>Dikarya</taxon>
        <taxon>Ascomycota</taxon>
        <taxon>Pezizomycotina</taxon>
        <taxon>Sordariomycetes</taxon>
        <taxon>Sordariomycetidae</taxon>
        <taxon>Sordariales</taxon>
        <taxon>Lasiosphaeriaceae</taxon>
        <taxon>Lasiosphaeria</taxon>
    </lineage>
</organism>
<reference evidence="1" key="2">
    <citation type="submission" date="2023-06" db="EMBL/GenBank/DDBJ databases">
        <authorList>
            <consortium name="Lawrence Berkeley National Laboratory"/>
            <person name="Haridas S."/>
            <person name="Hensen N."/>
            <person name="Bonometti L."/>
            <person name="Westerberg I."/>
            <person name="Brannstrom I.O."/>
            <person name="Guillou S."/>
            <person name="Cros-Aarteil S."/>
            <person name="Calhoun S."/>
            <person name="Kuo A."/>
            <person name="Mondo S."/>
            <person name="Pangilinan J."/>
            <person name="Riley R."/>
            <person name="Labutti K."/>
            <person name="Andreopoulos B."/>
            <person name="Lipzen A."/>
            <person name="Chen C."/>
            <person name="Yanf M."/>
            <person name="Daum C."/>
            <person name="Ng V."/>
            <person name="Clum A."/>
            <person name="Steindorff A."/>
            <person name="Ohm R."/>
            <person name="Martin F."/>
            <person name="Silar P."/>
            <person name="Natvig D."/>
            <person name="Lalanne C."/>
            <person name="Gautier V."/>
            <person name="Ament-Velasquez S.L."/>
            <person name="Kruys A."/>
            <person name="Hutchinson M.I."/>
            <person name="Powell A.J."/>
            <person name="Barry K."/>
            <person name="Miller A.N."/>
            <person name="Grigoriev I.V."/>
            <person name="Debuchy R."/>
            <person name="Gladieux P."/>
            <person name="Thoren M.H."/>
            <person name="Johannesson H."/>
        </authorList>
    </citation>
    <scope>NUCLEOTIDE SEQUENCE</scope>
    <source>
        <strain evidence="1">CBS 955.72</strain>
    </source>
</reference>